<evidence type="ECO:0000259" key="1">
    <source>
        <dbReference type="Pfam" id="PF00296"/>
    </source>
</evidence>
<dbReference type="Gene3D" id="3.20.20.30">
    <property type="entry name" value="Luciferase-like domain"/>
    <property type="match status" value="1"/>
</dbReference>
<evidence type="ECO:0000313" key="3">
    <source>
        <dbReference type="Proteomes" id="UP000195755"/>
    </source>
</evidence>
<feature type="domain" description="Luciferase-like" evidence="1">
    <location>
        <begin position="18"/>
        <end position="246"/>
    </location>
</feature>
<sequence>MRFGLLTYPVHDGIEPSELGRAAEDLGFESLLFPEHTHIPASRRPRVAECEALRPRSYRVYDPFVALAAVAATTTELRIGTGPSLIAQRDPIILAKETASLDQMSGGRFLFGVGPGGDAEELRNHGGDPDTLLDLMRERVQAVKAIWTQEEASYEGTYVSFRRIWSWPKPRRRPHPPVLVAGDDEGVIDRVIAYGDEWLPYARSPARLHRRAEALRRRARAAGRADIPITVCAGEPSAEDVDEYAALGVHRILLPVTPGPAPQVLEQLKGIAGRLTVAGLG</sequence>
<dbReference type="GO" id="GO:0016705">
    <property type="term" value="F:oxidoreductase activity, acting on paired donors, with incorporation or reduction of molecular oxygen"/>
    <property type="evidence" value="ECO:0007669"/>
    <property type="project" value="InterPro"/>
</dbReference>
<dbReference type="NCBIfam" id="TIGR03619">
    <property type="entry name" value="F420_Rv2161c"/>
    <property type="match status" value="1"/>
</dbReference>
<dbReference type="InterPro" id="IPR050564">
    <property type="entry name" value="F420-G6PD/mer"/>
</dbReference>
<dbReference type="InterPro" id="IPR011251">
    <property type="entry name" value="Luciferase-like_dom"/>
</dbReference>
<dbReference type="InterPro" id="IPR036661">
    <property type="entry name" value="Luciferase-like_sf"/>
</dbReference>
<proteinExistence type="predicted"/>
<dbReference type="Pfam" id="PF00296">
    <property type="entry name" value="Bac_luciferase"/>
    <property type="match status" value="1"/>
</dbReference>
<dbReference type="OrthoDB" id="3206024at2"/>
<dbReference type="InterPro" id="IPR019921">
    <property type="entry name" value="Lucif-like_OxRdtase_Rv2161c"/>
</dbReference>
<dbReference type="KEGG" id="salj:SMD11_4140"/>
<accession>A0A1Z2L6B3</accession>
<dbReference type="AlphaFoldDB" id="A0A1Z2L6B3"/>
<dbReference type="Proteomes" id="UP000195755">
    <property type="component" value="Chromosome"/>
</dbReference>
<organism evidence="2 3">
    <name type="scientific">Streptomyces albireticuli</name>
    <dbReference type="NCBI Taxonomy" id="1940"/>
    <lineage>
        <taxon>Bacteria</taxon>
        <taxon>Bacillati</taxon>
        <taxon>Actinomycetota</taxon>
        <taxon>Actinomycetes</taxon>
        <taxon>Kitasatosporales</taxon>
        <taxon>Streptomycetaceae</taxon>
        <taxon>Streptomyces</taxon>
    </lineage>
</organism>
<name>A0A1Z2L6B3_9ACTN</name>
<dbReference type="RefSeq" id="WP_087927823.1">
    <property type="nucleotide sequence ID" value="NZ_CP021744.1"/>
</dbReference>
<reference evidence="2 3" key="1">
    <citation type="submission" date="2017-06" db="EMBL/GenBank/DDBJ databases">
        <title>Streptomyces albireticuli Genome sequencing and assembly.</title>
        <authorList>
            <person name="Wang Y."/>
            <person name="Du B."/>
            <person name="Ding Y."/>
            <person name="Liu H."/>
            <person name="Hou Q."/>
            <person name="Liu K."/>
            <person name="Yao L."/>
            <person name="Wang C."/>
        </authorList>
    </citation>
    <scope>NUCLEOTIDE SEQUENCE [LARGE SCALE GENOMIC DNA]</scope>
    <source>
        <strain evidence="2 3">MDJK11</strain>
    </source>
</reference>
<protein>
    <submittedName>
        <fullName evidence="2">N5,N10-methylenetetrahydromethanopterin reductase</fullName>
    </submittedName>
</protein>
<dbReference type="PANTHER" id="PTHR43244:SF2">
    <property type="entry name" value="CONSERVED HYPOTHETICAL ALANINE AND PROLINE-RICH PROTEIN"/>
    <property type="match status" value="1"/>
</dbReference>
<dbReference type="PANTHER" id="PTHR43244">
    <property type="match status" value="1"/>
</dbReference>
<dbReference type="EMBL" id="CP021744">
    <property type="protein sequence ID" value="ARZ69751.1"/>
    <property type="molecule type" value="Genomic_DNA"/>
</dbReference>
<dbReference type="SUPFAM" id="SSF51679">
    <property type="entry name" value="Bacterial luciferase-like"/>
    <property type="match status" value="1"/>
</dbReference>
<gene>
    <name evidence="2" type="ORF">SMD11_4140</name>
</gene>
<evidence type="ECO:0000313" key="2">
    <source>
        <dbReference type="EMBL" id="ARZ69751.1"/>
    </source>
</evidence>